<accession>A0A927FXT0</accession>
<keyword evidence="9 11" id="KW-0472">Membrane</keyword>
<evidence type="ECO:0000256" key="1">
    <source>
        <dbReference type="ARBA" id="ARBA00002264"/>
    </source>
</evidence>
<evidence type="ECO:0000313" key="14">
    <source>
        <dbReference type="Proteomes" id="UP000654108"/>
    </source>
</evidence>
<dbReference type="GO" id="GO:0005886">
    <property type="term" value="C:plasma membrane"/>
    <property type="evidence" value="ECO:0007669"/>
    <property type="project" value="UniProtKB-SubCell"/>
</dbReference>
<evidence type="ECO:0000256" key="3">
    <source>
        <dbReference type="ARBA" id="ARBA00009047"/>
    </source>
</evidence>
<evidence type="ECO:0000256" key="8">
    <source>
        <dbReference type="ARBA" id="ARBA00022989"/>
    </source>
</evidence>
<feature type="transmembrane region" description="Helical" evidence="11">
    <location>
        <begin position="68"/>
        <end position="94"/>
    </location>
</feature>
<dbReference type="RefSeq" id="WP_191776743.1">
    <property type="nucleotide sequence ID" value="NZ_JACYFU010000003.1"/>
</dbReference>
<dbReference type="PROSITE" id="PS50928">
    <property type="entry name" value="ABC_TM1"/>
    <property type="match status" value="1"/>
</dbReference>
<evidence type="ECO:0000256" key="7">
    <source>
        <dbReference type="ARBA" id="ARBA00022692"/>
    </source>
</evidence>
<dbReference type="EMBL" id="JACYFU010000003">
    <property type="protein sequence ID" value="MBD8066609.1"/>
    <property type="molecule type" value="Genomic_DNA"/>
</dbReference>
<dbReference type="CDD" id="cd06261">
    <property type="entry name" value="TM_PBP2"/>
    <property type="match status" value="1"/>
</dbReference>
<evidence type="ECO:0000256" key="9">
    <source>
        <dbReference type="ARBA" id="ARBA00023136"/>
    </source>
</evidence>
<feature type="domain" description="ABC transmembrane type-1" evidence="12">
    <location>
        <begin position="69"/>
        <end position="259"/>
    </location>
</feature>
<evidence type="ECO:0000256" key="5">
    <source>
        <dbReference type="ARBA" id="ARBA00022475"/>
    </source>
</evidence>
<keyword evidence="5" id="KW-1003">Cell membrane</keyword>
<dbReference type="InterPro" id="IPR000515">
    <property type="entry name" value="MetI-like"/>
</dbReference>
<evidence type="ECO:0000256" key="10">
    <source>
        <dbReference type="ARBA" id="ARBA00041109"/>
    </source>
</evidence>
<feature type="transmembrane region" description="Helical" evidence="11">
    <location>
        <begin position="226"/>
        <end position="259"/>
    </location>
</feature>
<evidence type="ECO:0000313" key="13">
    <source>
        <dbReference type="EMBL" id="MBD8066609.1"/>
    </source>
</evidence>
<dbReference type="Proteomes" id="UP000654108">
    <property type="component" value="Unassembled WGS sequence"/>
</dbReference>
<feature type="transmembrane region" description="Helical" evidence="11">
    <location>
        <begin position="106"/>
        <end position="131"/>
    </location>
</feature>
<keyword evidence="8 11" id="KW-1133">Transmembrane helix</keyword>
<feature type="transmembrane region" description="Helical" evidence="11">
    <location>
        <begin position="137"/>
        <end position="160"/>
    </location>
</feature>
<proteinExistence type="inferred from homology"/>
<sequence length="274" mass="29477">MRKPTVGSVAKWVALVLFCVWTIVPIALVVLNSFKKAKDIFTTTPTLFFTPTLDNYVNAFTKANFGLFYLNSIVVALVSTVIVIVVGTFAAYALTNFRLPFANAIAGGFLLGKLVPVISILLPLFVMINAIGLRGTLAGPIIAHAALNLPFVIWLMMGFIRDVPRELAQAAMIDGCTRMQIFWKVIFPIILPGVAAAFVLSMQYSWNELLFSLQLTTLDTYTLPVGIASFVGAISVDWGLSSAAATATMVPLIIVGFFVQKHIAQGTTGGAVKG</sequence>
<feature type="transmembrane region" description="Helical" evidence="11">
    <location>
        <begin position="12"/>
        <end position="31"/>
    </location>
</feature>
<evidence type="ECO:0000256" key="11">
    <source>
        <dbReference type="RuleBase" id="RU363032"/>
    </source>
</evidence>
<protein>
    <recommendedName>
        <fullName evidence="10">Maltose/maltodextrin transport system permease protein MalG</fullName>
    </recommendedName>
</protein>
<dbReference type="PANTHER" id="PTHR32243:SF50">
    <property type="entry name" value="MALTOSE_MALTODEXTRIN TRANSPORT SYSTEM PERMEASE PROTEIN MALG"/>
    <property type="match status" value="1"/>
</dbReference>
<feature type="transmembrane region" description="Helical" evidence="11">
    <location>
        <begin position="181"/>
        <end position="206"/>
    </location>
</feature>
<comment type="function">
    <text evidence="1">Part of the ABC transporter complex MalEFGK involved in maltose/maltodextrin import. Probably responsible for the translocation of the substrate across the membrane.</text>
</comment>
<evidence type="ECO:0000256" key="6">
    <source>
        <dbReference type="ARBA" id="ARBA00022597"/>
    </source>
</evidence>
<gene>
    <name evidence="13" type="ORF">IC608_14130</name>
</gene>
<comment type="subcellular location">
    <subcellularLocation>
        <location evidence="2 11">Cell membrane</location>
        <topology evidence="2 11">Multi-pass membrane protein</topology>
    </subcellularLocation>
</comment>
<evidence type="ECO:0000259" key="12">
    <source>
        <dbReference type="PROSITE" id="PS50928"/>
    </source>
</evidence>
<name>A0A927FXT0_9HYPH</name>
<dbReference type="SUPFAM" id="SSF161098">
    <property type="entry name" value="MetI-like"/>
    <property type="match status" value="1"/>
</dbReference>
<evidence type="ECO:0000256" key="4">
    <source>
        <dbReference type="ARBA" id="ARBA00022448"/>
    </source>
</evidence>
<reference evidence="13" key="1">
    <citation type="submission" date="2020-09" db="EMBL/GenBank/DDBJ databases">
        <title>Genome seq and assembly of Devosia sp.</title>
        <authorList>
            <person name="Chhetri G."/>
        </authorList>
    </citation>
    <scope>NUCLEOTIDE SEQUENCE</scope>
    <source>
        <strain evidence="13">PTR5</strain>
    </source>
</reference>
<dbReference type="Gene3D" id="1.10.3720.10">
    <property type="entry name" value="MetI-like"/>
    <property type="match status" value="1"/>
</dbReference>
<dbReference type="PANTHER" id="PTHR32243">
    <property type="entry name" value="MALTOSE TRANSPORT SYSTEM PERMEASE-RELATED"/>
    <property type="match status" value="1"/>
</dbReference>
<dbReference type="GO" id="GO:0055085">
    <property type="term" value="P:transmembrane transport"/>
    <property type="evidence" value="ECO:0007669"/>
    <property type="project" value="InterPro"/>
</dbReference>
<keyword evidence="7 11" id="KW-0812">Transmembrane</keyword>
<keyword evidence="6" id="KW-0762">Sugar transport</keyword>
<dbReference type="AlphaFoldDB" id="A0A927FXT0"/>
<evidence type="ECO:0000256" key="2">
    <source>
        <dbReference type="ARBA" id="ARBA00004651"/>
    </source>
</evidence>
<comment type="caution">
    <text evidence="13">The sequence shown here is derived from an EMBL/GenBank/DDBJ whole genome shotgun (WGS) entry which is preliminary data.</text>
</comment>
<organism evidence="13 14">
    <name type="scientific">Devosia oryzisoli</name>
    <dbReference type="NCBI Taxonomy" id="2774138"/>
    <lineage>
        <taxon>Bacteria</taxon>
        <taxon>Pseudomonadati</taxon>
        <taxon>Pseudomonadota</taxon>
        <taxon>Alphaproteobacteria</taxon>
        <taxon>Hyphomicrobiales</taxon>
        <taxon>Devosiaceae</taxon>
        <taxon>Devosia</taxon>
    </lineage>
</organism>
<comment type="similarity">
    <text evidence="3">Belongs to the binding-protein-dependent transport system permease family. MalFG subfamily.</text>
</comment>
<dbReference type="Pfam" id="PF00528">
    <property type="entry name" value="BPD_transp_1"/>
    <property type="match status" value="1"/>
</dbReference>
<keyword evidence="4 11" id="KW-0813">Transport</keyword>
<keyword evidence="14" id="KW-1185">Reference proteome</keyword>
<dbReference type="InterPro" id="IPR050901">
    <property type="entry name" value="BP-dep_ABC_trans_perm"/>
</dbReference>
<dbReference type="InterPro" id="IPR035906">
    <property type="entry name" value="MetI-like_sf"/>
</dbReference>